<dbReference type="Ensembl" id="ENSLOCT00000011938.1">
    <property type="protein sequence ID" value="ENSLOCP00000011917.1"/>
    <property type="gene ID" value="ENSLOCG00000009754.1"/>
</dbReference>
<comment type="similarity">
    <text evidence="1">Belongs to the ADP-ribosylglycohydrolase family.</text>
</comment>
<organism evidence="3 4">
    <name type="scientific">Lepisosteus oculatus</name>
    <name type="common">Spotted gar</name>
    <dbReference type="NCBI Taxonomy" id="7918"/>
    <lineage>
        <taxon>Eukaryota</taxon>
        <taxon>Metazoa</taxon>
        <taxon>Chordata</taxon>
        <taxon>Craniata</taxon>
        <taxon>Vertebrata</taxon>
        <taxon>Euteleostomi</taxon>
        <taxon>Actinopterygii</taxon>
        <taxon>Neopterygii</taxon>
        <taxon>Holostei</taxon>
        <taxon>Semionotiformes</taxon>
        <taxon>Lepisosteidae</taxon>
        <taxon>Lepisosteus</taxon>
    </lineage>
</organism>
<dbReference type="PANTHER" id="PTHR16222">
    <property type="entry name" value="ADP-RIBOSYLGLYCOHYDROLASE"/>
    <property type="match status" value="1"/>
</dbReference>
<dbReference type="InterPro" id="IPR050792">
    <property type="entry name" value="ADP-ribosylglycohydrolase"/>
</dbReference>
<proteinExistence type="inferred from homology"/>
<sequence length="400" mass="43864">MTRVRKAVEEALWGMCVGDAMSMPVHWYYNVRDIKEDFNGWISRYQAPKNRHPSSIMTLSNSAGSGRTSHSNGSHQVSSLQLSVVGNIILHDKLKYWKTSEGSVHYHQGLQAGDNTLNVLCALKAARTLTEGQFRMVNEEGARAAVLSDYVHFMTTPGSHEETYAESFHRSFFADWQEHKPVSPSKILEFAVNRCRRKMRASHPDSQLDAIGCLPMAIPFILLSATEEQDQAVTAAVELVRLTHPHPKLDECVTLYARTLHAVLNGACLRQQAKAALRCPVLDAWETCLPYIDRAARLPRSPEERLGVHQTAVASLGLACYMKGALSSLFYLAYEYYDDFSGGILANTNCGGENCNRGAALGALLGAASVHQGGPIPQAWKGGLVTACSQVTQILTTAGM</sequence>
<dbReference type="OMA" id="LNAHCAR"/>
<dbReference type="PANTHER" id="PTHR16222:SF34">
    <property type="entry name" value="ADP-RIBOSYLGLYCOHYDROLASE"/>
    <property type="match status" value="1"/>
</dbReference>
<dbReference type="EMBL" id="AHAT01003523">
    <property type="status" value="NOT_ANNOTATED_CDS"/>
    <property type="molecule type" value="Genomic_DNA"/>
</dbReference>
<dbReference type="SUPFAM" id="SSF101478">
    <property type="entry name" value="ADP-ribosylglycohydrolase"/>
    <property type="match status" value="1"/>
</dbReference>
<keyword evidence="4" id="KW-1185">Reference proteome</keyword>
<dbReference type="Pfam" id="PF03747">
    <property type="entry name" value="ADP_ribosyl_GH"/>
    <property type="match status" value="1"/>
</dbReference>
<feature type="region of interest" description="Disordered" evidence="2">
    <location>
        <begin position="53"/>
        <end position="74"/>
    </location>
</feature>
<reference evidence="3" key="3">
    <citation type="submission" date="2025-09" db="UniProtKB">
        <authorList>
            <consortium name="Ensembl"/>
        </authorList>
    </citation>
    <scope>IDENTIFICATION</scope>
</reference>
<reference evidence="4" key="1">
    <citation type="submission" date="2011-12" db="EMBL/GenBank/DDBJ databases">
        <title>The Draft Genome of Lepisosteus oculatus.</title>
        <authorList>
            <consortium name="The Broad Institute Genome Assembly &amp; Analysis Group"/>
            <consortium name="Computational R&amp;D Group"/>
            <consortium name="and Sequencing Platform"/>
            <person name="Di Palma F."/>
            <person name="Alfoldi J."/>
            <person name="Johnson J."/>
            <person name="Berlin A."/>
            <person name="Gnerre S."/>
            <person name="Jaffe D."/>
            <person name="MacCallum I."/>
            <person name="Young S."/>
            <person name="Walker B.J."/>
            <person name="Lander E.S."/>
            <person name="Lindblad-Toh K."/>
        </authorList>
    </citation>
    <scope>NUCLEOTIDE SEQUENCE [LARGE SCALE GENOMIC DNA]</scope>
</reference>
<evidence type="ECO:0000313" key="4">
    <source>
        <dbReference type="Proteomes" id="UP000018468"/>
    </source>
</evidence>
<dbReference type="AlphaFoldDB" id="W5MU58"/>
<protein>
    <submittedName>
        <fullName evidence="3">Uncharacterized protein</fullName>
    </submittedName>
</protein>
<accession>W5MU58</accession>
<reference evidence="3" key="2">
    <citation type="submission" date="2025-08" db="UniProtKB">
        <authorList>
            <consortium name="Ensembl"/>
        </authorList>
    </citation>
    <scope>IDENTIFICATION</scope>
</reference>
<dbReference type="InterPro" id="IPR036705">
    <property type="entry name" value="Ribosyl_crysJ1_sf"/>
</dbReference>
<dbReference type="InParanoid" id="W5MU58"/>
<dbReference type="Proteomes" id="UP000018468">
    <property type="component" value="Linkage group LG17"/>
</dbReference>
<dbReference type="Bgee" id="ENSLOCG00000009754">
    <property type="expression patterns" value="Expressed in liver and 13 other cell types or tissues"/>
</dbReference>
<name>W5MU58_LEPOC</name>
<dbReference type="eggNOG" id="ENOG502RNN1">
    <property type="taxonomic scope" value="Eukaryota"/>
</dbReference>
<dbReference type="InterPro" id="IPR005502">
    <property type="entry name" value="Ribosyl_crysJ1"/>
</dbReference>
<dbReference type="GeneTree" id="ENSGT00530000066677"/>
<dbReference type="STRING" id="7918.ENSLOCP00000011917"/>
<dbReference type="Gene3D" id="1.10.4080.10">
    <property type="entry name" value="ADP-ribosylation/Crystallin J1"/>
    <property type="match status" value="1"/>
</dbReference>
<evidence type="ECO:0000256" key="1">
    <source>
        <dbReference type="ARBA" id="ARBA00010702"/>
    </source>
</evidence>
<dbReference type="HOGENOM" id="CLU_046767_0_0_1"/>
<evidence type="ECO:0000313" key="3">
    <source>
        <dbReference type="Ensembl" id="ENSLOCP00000011917.1"/>
    </source>
</evidence>
<evidence type="ECO:0000256" key="2">
    <source>
        <dbReference type="SAM" id="MobiDB-lite"/>
    </source>
</evidence>